<keyword evidence="2" id="KW-1185">Reference proteome</keyword>
<protein>
    <submittedName>
        <fullName evidence="1">Uncharacterized protein</fullName>
    </submittedName>
</protein>
<dbReference type="Proteomes" id="UP000190539">
    <property type="component" value="Unassembled WGS sequence"/>
</dbReference>
<dbReference type="AlphaFoldDB" id="A0A1V4A5V5"/>
<organism evidence="1 2">
    <name type="scientific">Streptomyces tsukubensis</name>
    <dbReference type="NCBI Taxonomy" id="83656"/>
    <lineage>
        <taxon>Bacteria</taxon>
        <taxon>Bacillati</taxon>
        <taxon>Actinomycetota</taxon>
        <taxon>Actinomycetes</taxon>
        <taxon>Kitasatosporales</taxon>
        <taxon>Streptomycetaceae</taxon>
        <taxon>Streptomyces</taxon>
    </lineage>
</organism>
<sequence>MPPDDPRRFPTNALVVDLRSGRLGRIMGHVGPYAQLRAPGGGREWDVDAVRLADADERLRASIAERPAWRHRP</sequence>
<dbReference type="OrthoDB" id="3855669at2"/>
<gene>
    <name evidence="1" type="ORF">B1H18_20680</name>
</gene>
<proteinExistence type="predicted"/>
<reference evidence="1 2" key="1">
    <citation type="submission" date="2017-02" db="EMBL/GenBank/DDBJ databases">
        <title>Draft Genome Sequence of Streptomyces tsukubaensis F601, a Producer of the immunosuppressant tacrolimus FK506.</title>
        <authorList>
            <person name="Zong G."/>
            <person name="Zhong C."/>
            <person name="Fu J."/>
            <person name="Qin R."/>
            <person name="Cao G."/>
        </authorList>
    </citation>
    <scope>NUCLEOTIDE SEQUENCE [LARGE SCALE GENOMIC DNA]</scope>
    <source>
        <strain evidence="1 2">F601</strain>
    </source>
</reference>
<dbReference type="EMBL" id="MVFC01000017">
    <property type="protein sequence ID" value="OON76749.1"/>
    <property type="molecule type" value="Genomic_DNA"/>
</dbReference>
<name>A0A1V4A5V5_9ACTN</name>
<accession>A0A1V4A5V5</accession>
<evidence type="ECO:0000313" key="1">
    <source>
        <dbReference type="EMBL" id="OON76749.1"/>
    </source>
</evidence>
<evidence type="ECO:0000313" key="2">
    <source>
        <dbReference type="Proteomes" id="UP000190539"/>
    </source>
</evidence>
<dbReference type="STRING" id="83656.B1H18_20680"/>
<comment type="caution">
    <text evidence="1">The sequence shown here is derived from an EMBL/GenBank/DDBJ whole genome shotgun (WGS) entry which is preliminary data.</text>
</comment>
<dbReference type="RefSeq" id="WP_077969749.1">
    <property type="nucleotide sequence ID" value="NZ_CP045178.1"/>
</dbReference>